<keyword evidence="3" id="KW-0539">Nucleus</keyword>
<dbReference type="GO" id="GO:0006397">
    <property type="term" value="P:mRNA processing"/>
    <property type="evidence" value="ECO:0007669"/>
    <property type="project" value="UniProtKB-KW"/>
</dbReference>
<dbReference type="InterPro" id="IPR022075">
    <property type="entry name" value="Symplekin_C"/>
</dbReference>
<evidence type="ECO:0000256" key="2">
    <source>
        <dbReference type="ARBA" id="ARBA00022664"/>
    </source>
</evidence>
<dbReference type="FunCoup" id="A0A6P7LEQ2">
    <property type="interactions" value="1778"/>
</dbReference>
<dbReference type="InterPro" id="IPR021850">
    <property type="entry name" value="Symplekin/Pta1"/>
</dbReference>
<dbReference type="PANTHER" id="PTHR15245">
    <property type="entry name" value="SYMPLEKIN-RELATED"/>
    <property type="match status" value="1"/>
</dbReference>
<evidence type="ECO:0000313" key="7">
    <source>
        <dbReference type="Proteomes" id="UP000515150"/>
    </source>
</evidence>
<dbReference type="InParanoid" id="A0A6P7LEQ2"/>
<dbReference type="OrthoDB" id="331600at2759"/>
<dbReference type="InterPro" id="IPR016024">
    <property type="entry name" value="ARM-type_fold"/>
</dbReference>
<dbReference type="RefSeq" id="XP_028992680.1">
    <property type="nucleotide sequence ID" value="XM_029136847.3"/>
</dbReference>
<dbReference type="GeneID" id="114847287"/>
<evidence type="ECO:0000313" key="8">
    <source>
        <dbReference type="RefSeq" id="XP_028992680.1"/>
    </source>
</evidence>
<dbReference type="Proteomes" id="UP000515150">
    <property type="component" value="Chromosome 21"/>
</dbReference>
<gene>
    <name evidence="8" type="primary">sympk</name>
</gene>
<keyword evidence="7" id="KW-1185">Reference proteome</keyword>
<proteinExistence type="predicted"/>
<sequence>MDFTSEDGETPIPHTVDMTTSEKVVDLLNQAALIPTDEKLTVLKQVQELIINKDPSLLDNFLDEMIAFQTDKSIEVKKFVIGFIEEACKRDNELLVRLIANLNMLLKDESVNVVKKAILTLTQLYKVTLQWLVRFKVLSEVQEACWDLVTQMKEEVLTLLDSENDGVRTHSIKFTESLIITLSPRTSDSDVPKRQEGDISLDKVPKDHSYIRYDVLCEEGKTALDKLLKFMVHPAISSINLTTALGSLATIARQRPMFMSEVVQAYETLHANLPPTLAKSQVSSVRKNLKLHLVAVLKHPCSLEFQGQISTLLLDLGMPQSEITRSTPAPREPRKRPRHEQYTEGKKVKMEPTLIEDDEDKEEPAPLLIPKPAAVPAAQSAIDLTAEFLHPLLSPENVANLVLISMVYLPDVMPASFQATYTPVESAGTDAQIKHLARLMATQMTAAGIGPGLEQCKAREDDACKEEENEDSIAKDLLIKRKVPAVMLGQAISVVGGYPEKVPSPETPTVAKRLPEPILPTAQPKIAGASGRKKVFRLSDVVQSLSENQIETLTSKAVKRILHSERAIAQSGMSHVRVKLLSRLVTQFEGMMKDDVLEFILEDIRTRSDLAFSLLYQEYNTYLSQLPTGLLDSYDHCLFTLLSGLQEKPEQRDGLFTKLVLEAPIITESALEVIRRYCEDESRVYLGMTTLKELIVKRPSRQFQYLHVLLDLSSHEKEKVRTTALAFLKRMYERDQLRDYIEKFALNYMQLLVHPNPPSLLFGADKDTEVAAPWTEETVRQCLFLYLSLLPLNHRLVHELASVYTEAIADIKRSVLRAIEQPIRGMGMSSPELLLLVENCPKGAETLVTRCLHILTDKVPPSPELVERVRDLYHKRVPDVRFLIPVINGLEKHEVIQALPKLIKLNPIVVKEVFNRLLGTQHSEGSSSVSPLTPGDLLIALHNIDSTKCDMKSIIKATNLCFGEKNVYTSEVLAVVMQQLMEQSPLPMLLMRTVIQSLTMYPRLGGFVMNILSRLIMKQVWKYPKVWEGFVKCCQRTKPQSYSVLLQLPPAQLTSVFERCPEMREPLLHHVHSFTPHQQAHIPASIMAVLEVHKKPEPKPVEPVMEKEIEPVDTPPALYLKETPTAAVTESETPVEQEPAVIKDEEPMEQEEAEPVIEEESADTVSQPEVSGTSDTPSPQQEAAEEPMESSQPEPAELEELEKEAEADVTPPEDGSSSEDVE</sequence>
<evidence type="ECO:0000256" key="1">
    <source>
        <dbReference type="ARBA" id="ARBA00004123"/>
    </source>
</evidence>
<dbReference type="Pfam" id="PF11935">
    <property type="entry name" value="SYMPK_PTA1_N"/>
    <property type="match status" value="1"/>
</dbReference>
<feature type="domain" description="Symplekin C-terminal" evidence="6">
    <location>
        <begin position="879"/>
        <end position="1060"/>
    </location>
</feature>
<feature type="compositionally biased region" description="Acidic residues" evidence="4">
    <location>
        <begin position="1146"/>
        <end position="1162"/>
    </location>
</feature>
<dbReference type="Gene3D" id="1.25.10.10">
    <property type="entry name" value="Leucine-rich Repeat Variant"/>
    <property type="match status" value="1"/>
</dbReference>
<dbReference type="SUPFAM" id="SSF48371">
    <property type="entry name" value="ARM repeat"/>
    <property type="match status" value="1"/>
</dbReference>
<evidence type="ECO:0000256" key="3">
    <source>
        <dbReference type="ARBA" id="ARBA00023242"/>
    </source>
</evidence>
<dbReference type="AlphaFoldDB" id="A0A6P7LEQ2"/>
<dbReference type="PANTHER" id="PTHR15245:SF20">
    <property type="entry name" value="SYMPLEKIN"/>
    <property type="match status" value="1"/>
</dbReference>
<evidence type="ECO:0000256" key="4">
    <source>
        <dbReference type="SAM" id="MobiDB-lite"/>
    </source>
</evidence>
<accession>A0A6P7LEQ2</accession>
<feature type="region of interest" description="Disordered" evidence="4">
    <location>
        <begin position="1124"/>
        <end position="1222"/>
    </location>
</feature>
<dbReference type="InterPro" id="IPR011989">
    <property type="entry name" value="ARM-like"/>
</dbReference>
<evidence type="ECO:0000259" key="6">
    <source>
        <dbReference type="Pfam" id="PF12295"/>
    </source>
</evidence>
<feature type="region of interest" description="Disordered" evidence="4">
    <location>
        <begin position="322"/>
        <end position="362"/>
    </location>
</feature>
<protein>
    <submittedName>
        <fullName evidence="8">Symplekin</fullName>
    </submittedName>
</protein>
<reference evidence="8" key="1">
    <citation type="submission" date="2025-08" db="UniProtKB">
        <authorList>
            <consortium name="RefSeq"/>
        </authorList>
    </citation>
    <scope>IDENTIFICATION</scope>
</reference>
<comment type="subcellular location">
    <subcellularLocation>
        <location evidence="1">Nucleus</location>
    </subcellularLocation>
</comment>
<evidence type="ECO:0000259" key="5">
    <source>
        <dbReference type="Pfam" id="PF11935"/>
    </source>
</evidence>
<organism evidence="7 8">
    <name type="scientific">Betta splendens</name>
    <name type="common">Siamese fighting fish</name>
    <dbReference type="NCBI Taxonomy" id="158456"/>
    <lineage>
        <taxon>Eukaryota</taxon>
        <taxon>Metazoa</taxon>
        <taxon>Chordata</taxon>
        <taxon>Craniata</taxon>
        <taxon>Vertebrata</taxon>
        <taxon>Euteleostomi</taxon>
        <taxon>Actinopterygii</taxon>
        <taxon>Neopterygii</taxon>
        <taxon>Teleostei</taxon>
        <taxon>Neoteleostei</taxon>
        <taxon>Acanthomorphata</taxon>
        <taxon>Anabantaria</taxon>
        <taxon>Anabantiformes</taxon>
        <taxon>Anabantoidei</taxon>
        <taxon>Osphronemidae</taxon>
        <taxon>Betta</taxon>
    </lineage>
</organism>
<dbReference type="CTD" id="8189"/>
<dbReference type="GO" id="GO:0005847">
    <property type="term" value="C:mRNA cleavage and polyadenylation specificity factor complex"/>
    <property type="evidence" value="ECO:0007669"/>
    <property type="project" value="TreeGrafter"/>
</dbReference>
<feature type="compositionally biased region" description="Polar residues" evidence="4">
    <location>
        <begin position="1163"/>
        <end position="1181"/>
    </location>
</feature>
<feature type="compositionally biased region" description="Acidic residues" evidence="4">
    <location>
        <begin position="1196"/>
        <end position="1207"/>
    </location>
</feature>
<keyword evidence="2" id="KW-0507">mRNA processing</keyword>
<dbReference type="InterPro" id="IPR032460">
    <property type="entry name" value="Symplekin/Pta1_N"/>
</dbReference>
<feature type="compositionally biased region" description="Basic and acidic residues" evidence="4">
    <location>
        <begin position="339"/>
        <end position="350"/>
    </location>
</feature>
<dbReference type="KEGG" id="bspl:114847287"/>
<feature type="domain" description="Symplekin/Pta1 N-terminal" evidence="5">
    <location>
        <begin position="111"/>
        <end position="327"/>
    </location>
</feature>
<name>A0A6P7LEQ2_BETSP</name>
<dbReference type="Pfam" id="PF12295">
    <property type="entry name" value="Symplekin_C"/>
    <property type="match status" value="1"/>
</dbReference>